<accession>A0A135IA18</accession>
<dbReference type="EMBL" id="LNTY01000025">
    <property type="protein sequence ID" value="KXF82306.1"/>
    <property type="molecule type" value="Genomic_DNA"/>
</dbReference>
<evidence type="ECO:0000313" key="4">
    <source>
        <dbReference type="Proteomes" id="UP000070529"/>
    </source>
</evidence>
<evidence type="ECO:0000313" key="3">
    <source>
        <dbReference type="EMBL" id="KXF82306.1"/>
    </source>
</evidence>
<dbReference type="Gene3D" id="2.30.30.40">
    <property type="entry name" value="SH3 Domains"/>
    <property type="match status" value="2"/>
</dbReference>
<sequence>MDVIVIEQHVSEYPDPIVLRKGEVVELGDGDDEYPHWIFVTTESGSQGWAPEQFIEPQPCSQKGKLLDDYDALELNTVLGEQLTVLFELNDWYRVRRPTSEIGWVPVSTVEPLV</sequence>
<reference evidence="3 4" key="1">
    <citation type="submission" date="2015-11" db="EMBL/GenBank/DDBJ databases">
        <title>Genomic Taxonomy of the Vibrionaceae.</title>
        <authorList>
            <person name="Gomez-Gil B."/>
            <person name="Enciso-Ibarra J."/>
        </authorList>
    </citation>
    <scope>NUCLEOTIDE SEQUENCE [LARGE SCALE GENOMIC DNA]</scope>
    <source>
        <strain evidence="3 4">CAIM 912</strain>
    </source>
</reference>
<dbReference type="InterPro" id="IPR001452">
    <property type="entry name" value="SH3_domain"/>
</dbReference>
<organism evidence="3 4">
    <name type="scientific">Enterovibrio coralii</name>
    <dbReference type="NCBI Taxonomy" id="294935"/>
    <lineage>
        <taxon>Bacteria</taxon>
        <taxon>Pseudomonadati</taxon>
        <taxon>Pseudomonadota</taxon>
        <taxon>Gammaproteobacteria</taxon>
        <taxon>Vibrionales</taxon>
        <taxon>Vibrionaceae</taxon>
        <taxon>Enterovibrio</taxon>
    </lineage>
</organism>
<keyword evidence="4" id="KW-1185">Reference proteome</keyword>
<protein>
    <recommendedName>
        <fullName evidence="2">SH3 domain-containing protein</fullName>
    </recommendedName>
</protein>
<dbReference type="AlphaFoldDB" id="A0A135IA18"/>
<dbReference type="RefSeq" id="WP_067413571.1">
    <property type="nucleotide sequence ID" value="NZ_LNTY01000025.1"/>
</dbReference>
<dbReference type="PROSITE" id="PS50002">
    <property type="entry name" value="SH3"/>
    <property type="match status" value="1"/>
</dbReference>
<dbReference type="Pfam" id="PF07653">
    <property type="entry name" value="SH3_2"/>
    <property type="match status" value="1"/>
</dbReference>
<dbReference type="Proteomes" id="UP000070529">
    <property type="component" value="Unassembled WGS sequence"/>
</dbReference>
<dbReference type="PIRSF" id="PIRSF034961">
    <property type="entry name" value="UCP034961_SH3_2"/>
    <property type="match status" value="1"/>
</dbReference>
<dbReference type="SMART" id="SM00326">
    <property type="entry name" value="SH3"/>
    <property type="match status" value="2"/>
</dbReference>
<evidence type="ECO:0000256" key="1">
    <source>
        <dbReference type="ARBA" id="ARBA00022443"/>
    </source>
</evidence>
<gene>
    <name evidence="3" type="ORF">ATN88_09070</name>
</gene>
<dbReference type="InterPro" id="IPR036028">
    <property type="entry name" value="SH3-like_dom_sf"/>
</dbReference>
<comment type="caution">
    <text evidence="3">The sequence shown here is derived from an EMBL/GenBank/DDBJ whole genome shotgun (WGS) entry which is preliminary data.</text>
</comment>
<dbReference type="SUPFAM" id="SSF50044">
    <property type="entry name" value="SH3-domain"/>
    <property type="match status" value="2"/>
</dbReference>
<keyword evidence="1" id="KW-0728">SH3 domain</keyword>
<evidence type="ECO:0000259" key="2">
    <source>
        <dbReference type="PROSITE" id="PS50002"/>
    </source>
</evidence>
<dbReference type="InterPro" id="IPR014593">
    <property type="entry name" value="UCP034961_SH3_2"/>
</dbReference>
<dbReference type="STRING" id="294935.ATN88_09070"/>
<feature type="domain" description="SH3" evidence="2">
    <location>
        <begin position="1"/>
        <end position="60"/>
    </location>
</feature>
<dbReference type="OrthoDB" id="1030757at2"/>
<name>A0A135IA18_9GAMM</name>
<proteinExistence type="predicted"/>